<comment type="similarity">
    <text evidence="1">Belongs to the LysR transcriptional regulatory family.</text>
</comment>
<dbReference type="GO" id="GO:0003700">
    <property type="term" value="F:DNA-binding transcription factor activity"/>
    <property type="evidence" value="ECO:0007669"/>
    <property type="project" value="InterPro"/>
</dbReference>
<dbReference type="InterPro" id="IPR036390">
    <property type="entry name" value="WH_DNA-bd_sf"/>
</dbReference>
<evidence type="ECO:0000256" key="5">
    <source>
        <dbReference type="SAM" id="MobiDB-lite"/>
    </source>
</evidence>
<comment type="caution">
    <text evidence="7">The sequence shown here is derived from an EMBL/GenBank/DDBJ whole genome shotgun (WGS) entry which is preliminary data.</text>
</comment>
<dbReference type="InterPro" id="IPR000847">
    <property type="entry name" value="LysR_HTH_N"/>
</dbReference>
<dbReference type="PANTHER" id="PTHR30346:SF0">
    <property type="entry name" value="HCA OPERON TRANSCRIPTIONAL ACTIVATOR HCAR"/>
    <property type="match status" value="1"/>
</dbReference>
<evidence type="ECO:0000256" key="4">
    <source>
        <dbReference type="ARBA" id="ARBA00023163"/>
    </source>
</evidence>
<sequence>MTEAAALERQEIQVLLVLADELHFTRTAERLRLTPGRISQAVKKVERLIGAPLFERASRQVRLAPLGRQSADDLRPHVGGIRNALQRAIDAGRGVSGVLRGGFLGALALQRACARVRPSGEGDGPTRLTAPPRFRWCAPQCHKSPGNAEDRSRSLGSGLWPGWR</sequence>
<dbReference type="GO" id="GO:0003677">
    <property type="term" value="F:DNA binding"/>
    <property type="evidence" value="ECO:0007669"/>
    <property type="project" value="UniProtKB-KW"/>
</dbReference>
<dbReference type="InterPro" id="IPR036388">
    <property type="entry name" value="WH-like_DNA-bd_sf"/>
</dbReference>
<keyword evidence="4" id="KW-0804">Transcription</keyword>
<dbReference type="SUPFAM" id="SSF46785">
    <property type="entry name" value="Winged helix' DNA-binding domain"/>
    <property type="match status" value="1"/>
</dbReference>
<proteinExistence type="inferred from homology"/>
<keyword evidence="8" id="KW-1185">Reference proteome</keyword>
<gene>
    <name evidence="7" type="ORF">FHS22_001941</name>
</gene>
<dbReference type="GO" id="GO:0032993">
    <property type="term" value="C:protein-DNA complex"/>
    <property type="evidence" value="ECO:0007669"/>
    <property type="project" value="TreeGrafter"/>
</dbReference>
<evidence type="ECO:0000256" key="3">
    <source>
        <dbReference type="ARBA" id="ARBA00023125"/>
    </source>
</evidence>
<feature type="domain" description="HTH lysR-type" evidence="6">
    <location>
        <begin position="12"/>
        <end position="64"/>
    </location>
</feature>
<name>A0A841D102_PLAVE</name>
<dbReference type="EMBL" id="JACHJJ010000005">
    <property type="protein sequence ID" value="MBB5962673.1"/>
    <property type="molecule type" value="Genomic_DNA"/>
</dbReference>
<evidence type="ECO:0000259" key="6">
    <source>
        <dbReference type="PROSITE" id="PS50931"/>
    </source>
</evidence>
<dbReference type="Pfam" id="PF00126">
    <property type="entry name" value="HTH_1"/>
    <property type="match status" value="1"/>
</dbReference>
<dbReference type="RefSeq" id="WP_184940308.1">
    <property type="nucleotide sequence ID" value="NZ_BAAAWZ010000001.1"/>
</dbReference>
<dbReference type="PROSITE" id="PS50931">
    <property type="entry name" value="HTH_LYSR"/>
    <property type="match status" value="1"/>
</dbReference>
<dbReference type="PANTHER" id="PTHR30346">
    <property type="entry name" value="TRANSCRIPTIONAL DUAL REGULATOR HCAR-RELATED"/>
    <property type="match status" value="1"/>
</dbReference>
<reference evidence="7 8" key="1">
    <citation type="submission" date="2020-08" db="EMBL/GenBank/DDBJ databases">
        <title>Genomic Encyclopedia of Type Strains, Phase III (KMG-III): the genomes of soil and plant-associated and newly described type strains.</title>
        <authorList>
            <person name="Whitman W."/>
        </authorList>
    </citation>
    <scope>NUCLEOTIDE SEQUENCE [LARGE SCALE GENOMIC DNA]</scope>
    <source>
        <strain evidence="7 8">CECT 3303</strain>
    </source>
</reference>
<keyword evidence="2" id="KW-0805">Transcription regulation</keyword>
<dbReference type="Proteomes" id="UP000562352">
    <property type="component" value="Unassembled WGS sequence"/>
</dbReference>
<feature type="region of interest" description="Disordered" evidence="5">
    <location>
        <begin position="142"/>
        <end position="164"/>
    </location>
</feature>
<dbReference type="AlphaFoldDB" id="A0A841D102"/>
<accession>A0A841D102</accession>
<evidence type="ECO:0000256" key="1">
    <source>
        <dbReference type="ARBA" id="ARBA00009437"/>
    </source>
</evidence>
<evidence type="ECO:0000313" key="8">
    <source>
        <dbReference type="Proteomes" id="UP000562352"/>
    </source>
</evidence>
<evidence type="ECO:0000313" key="7">
    <source>
        <dbReference type="EMBL" id="MBB5962673.1"/>
    </source>
</evidence>
<dbReference type="Gene3D" id="1.10.10.10">
    <property type="entry name" value="Winged helix-like DNA-binding domain superfamily/Winged helix DNA-binding domain"/>
    <property type="match status" value="1"/>
</dbReference>
<keyword evidence="3 7" id="KW-0238">DNA-binding</keyword>
<organism evidence="7 8">
    <name type="scientific">Planomonospora venezuelensis</name>
    <dbReference type="NCBI Taxonomy" id="1999"/>
    <lineage>
        <taxon>Bacteria</taxon>
        <taxon>Bacillati</taxon>
        <taxon>Actinomycetota</taxon>
        <taxon>Actinomycetes</taxon>
        <taxon>Streptosporangiales</taxon>
        <taxon>Streptosporangiaceae</taxon>
        <taxon>Planomonospora</taxon>
    </lineage>
</organism>
<protein>
    <submittedName>
        <fullName evidence="7">DNA-binding transcriptional LysR family regulator</fullName>
    </submittedName>
</protein>
<evidence type="ECO:0000256" key="2">
    <source>
        <dbReference type="ARBA" id="ARBA00023015"/>
    </source>
</evidence>